<feature type="region of interest" description="Disordered" evidence="1">
    <location>
        <begin position="152"/>
        <end position="178"/>
    </location>
</feature>
<accession>G4Z9C6</accession>
<evidence type="ECO:0000313" key="2">
    <source>
        <dbReference type="EMBL" id="EGZ21927.1"/>
    </source>
</evidence>
<dbReference type="KEGG" id="psoj:PHYSODRAFT_299478"/>
<protein>
    <submittedName>
        <fullName evidence="2">Uncharacterized protein</fullName>
    </submittedName>
</protein>
<dbReference type="SMR" id="G4Z9C6"/>
<evidence type="ECO:0000313" key="3">
    <source>
        <dbReference type="Proteomes" id="UP000002640"/>
    </source>
</evidence>
<dbReference type="EMBL" id="JH159153">
    <property type="protein sequence ID" value="EGZ21927.1"/>
    <property type="molecule type" value="Genomic_DNA"/>
</dbReference>
<keyword evidence="3" id="KW-1185">Reference proteome</keyword>
<dbReference type="RefSeq" id="XP_009524644.1">
    <property type="nucleotide sequence ID" value="XM_009526349.1"/>
</dbReference>
<name>G4Z9C6_PHYSP</name>
<feature type="compositionally biased region" description="Polar residues" evidence="1">
    <location>
        <begin position="154"/>
        <end position="170"/>
    </location>
</feature>
<dbReference type="InParanoid" id="G4Z9C6"/>
<reference evidence="2 3" key="1">
    <citation type="journal article" date="2006" name="Science">
        <title>Phytophthora genome sequences uncover evolutionary origins and mechanisms of pathogenesis.</title>
        <authorList>
            <person name="Tyler B.M."/>
            <person name="Tripathy S."/>
            <person name="Zhang X."/>
            <person name="Dehal P."/>
            <person name="Jiang R.H."/>
            <person name="Aerts A."/>
            <person name="Arredondo F.D."/>
            <person name="Baxter L."/>
            <person name="Bensasson D."/>
            <person name="Beynon J.L."/>
            <person name="Chapman J."/>
            <person name="Damasceno C.M."/>
            <person name="Dorrance A.E."/>
            <person name="Dou D."/>
            <person name="Dickerman A.W."/>
            <person name="Dubchak I.L."/>
            <person name="Garbelotto M."/>
            <person name="Gijzen M."/>
            <person name="Gordon S.G."/>
            <person name="Govers F."/>
            <person name="Grunwald N.J."/>
            <person name="Huang W."/>
            <person name="Ivors K.L."/>
            <person name="Jones R.W."/>
            <person name="Kamoun S."/>
            <person name="Krampis K."/>
            <person name="Lamour K.H."/>
            <person name="Lee M.K."/>
            <person name="McDonald W.H."/>
            <person name="Medina M."/>
            <person name="Meijer H.J."/>
            <person name="Nordberg E.K."/>
            <person name="Maclean D.J."/>
            <person name="Ospina-Giraldo M.D."/>
            <person name="Morris P.F."/>
            <person name="Phuntumart V."/>
            <person name="Putnam N.H."/>
            <person name="Rash S."/>
            <person name="Rose J.K."/>
            <person name="Sakihama Y."/>
            <person name="Salamov A.A."/>
            <person name="Savidor A."/>
            <person name="Scheuring C.F."/>
            <person name="Smith B.M."/>
            <person name="Sobral B.W."/>
            <person name="Terry A."/>
            <person name="Torto-Alalibo T.A."/>
            <person name="Win J."/>
            <person name="Xu Z."/>
            <person name="Zhang H."/>
            <person name="Grigoriev I.V."/>
            <person name="Rokhsar D.S."/>
            <person name="Boore J.L."/>
        </authorList>
    </citation>
    <scope>NUCLEOTIDE SEQUENCE [LARGE SCALE GENOMIC DNA]</scope>
    <source>
        <strain evidence="2 3">P6497</strain>
    </source>
</reference>
<gene>
    <name evidence="2" type="ORF">PHYSODRAFT_299478</name>
</gene>
<sequence length="200" mass="21799">MRLMQVGNASKISVAARASGAAETVIVIDLALSPSSSPEAPCEPNSTAVLRRRAQEESIAQVRHDVEEKSIAQVRRQVQEESVAQIHRQVPEESVEQVRAFSRVGSVFRRLLVDYPSDEESEQEGKSCSRELLPHPQLSAAGPAPPAMAIEGVRSTQSSQSSEYVHSPSESQEDPAYQTNVVTGDLVDRAEQCHTRILVS</sequence>
<organism evidence="2 3">
    <name type="scientific">Phytophthora sojae (strain P6497)</name>
    <name type="common">Soybean stem and root rot agent</name>
    <name type="synonym">Phytophthora megasperma f. sp. glycines</name>
    <dbReference type="NCBI Taxonomy" id="1094619"/>
    <lineage>
        <taxon>Eukaryota</taxon>
        <taxon>Sar</taxon>
        <taxon>Stramenopiles</taxon>
        <taxon>Oomycota</taxon>
        <taxon>Peronosporomycetes</taxon>
        <taxon>Peronosporales</taxon>
        <taxon>Peronosporaceae</taxon>
        <taxon>Phytophthora</taxon>
    </lineage>
</organism>
<dbReference type="Proteomes" id="UP000002640">
    <property type="component" value="Unassembled WGS sequence"/>
</dbReference>
<evidence type="ECO:0000256" key="1">
    <source>
        <dbReference type="SAM" id="MobiDB-lite"/>
    </source>
</evidence>
<proteinExistence type="predicted"/>
<dbReference type="GeneID" id="20641745"/>
<dbReference type="AlphaFoldDB" id="G4Z9C6"/>